<evidence type="ECO:0000313" key="2">
    <source>
        <dbReference type="Proteomes" id="UP001378960"/>
    </source>
</evidence>
<name>A0AAV5R7E5_PICKL</name>
<comment type="caution">
    <text evidence="1">The sequence shown here is derived from an EMBL/GenBank/DDBJ whole genome shotgun (WGS) entry which is preliminary data.</text>
</comment>
<reference evidence="1 2" key="1">
    <citation type="journal article" date="2023" name="Elife">
        <title>Identification of key yeast species and microbe-microbe interactions impacting larval growth of Drosophila in the wild.</title>
        <authorList>
            <person name="Mure A."/>
            <person name="Sugiura Y."/>
            <person name="Maeda R."/>
            <person name="Honda K."/>
            <person name="Sakurai N."/>
            <person name="Takahashi Y."/>
            <person name="Watada M."/>
            <person name="Katoh T."/>
            <person name="Gotoh A."/>
            <person name="Gotoh Y."/>
            <person name="Taniguchi I."/>
            <person name="Nakamura K."/>
            <person name="Hayashi T."/>
            <person name="Katayama T."/>
            <person name="Uemura T."/>
            <person name="Hattori Y."/>
        </authorList>
    </citation>
    <scope>NUCLEOTIDE SEQUENCE [LARGE SCALE GENOMIC DNA]</scope>
    <source>
        <strain evidence="1 2">PK-24</strain>
    </source>
</reference>
<evidence type="ECO:0000313" key="1">
    <source>
        <dbReference type="EMBL" id="GMM47328.1"/>
    </source>
</evidence>
<gene>
    <name evidence="1" type="ORF">DAPK24_039030</name>
</gene>
<dbReference type="EMBL" id="BTGB01000005">
    <property type="protein sequence ID" value="GMM47328.1"/>
    <property type="molecule type" value="Genomic_DNA"/>
</dbReference>
<dbReference type="AlphaFoldDB" id="A0AAV5R7E5"/>
<protein>
    <submittedName>
        <fullName evidence="1">Uncharacterized protein</fullName>
    </submittedName>
</protein>
<keyword evidence="2" id="KW-1185">Reference proteome</keyword>
<proteinExistence type="predicted"/>
<sequence length="312" mass="36981">MYFIPICDNEVSPPNIEREDSTAKSLINTIFFNNAKNNSNGEYFGINHDDLINRAKNILLVQIFMVYQWSVIRARIEHPHKLKNLHFACKEVTPWNFVVEDSDVKMYLDNPRFLWRFSVNNYKYFYGIFTKGMKTFNNCKISDELYVDELLTYDLDKSEVMPYYITFCGSLENYIRHLFGKSTRETSKWFKMYDFNKLLENSSSYELKDYEKEEIKYSYDYILQMIEPNMNYDDFVRIIVTGHTLTDAGPLLKSVIEYEKMLKKQRKDRLKEAKMEKASTSVVEINHNVVIDNKEIDNSIVEANQIVDLSQV</sequence>
<organism evidence="1 2">
    <name type="scientific">Pichia kluyveri</name>
    <name type="common">Yeast</name>
    <dbReference type="NCBI Taxonomy" id="36015"/>
    <lineage>
        <taxon>Eukaryota</taxon>
        <taxon>Fungi</taxon>
        <taxon>Dikarya</taxon>
        <taxon>Ascomycota</taxon>
        <taxon>Saccharomycotina</taxon>
        <taxon>Pichiomycetes</taxon>
        <taxon>Pichiales</taxon>
        <taxon>Pichiaceae</taxon>
        <taxon>Pichia</taxon>
    </lineage>
</organism>
<dbReference type="Proteomes" id="UP001378960">
    <property type="component" value="Unassembled WGS sequence"/>
</dbReference>
<accession>A0AAV5R7E5</accession>